<dbReference type="Proteomes" id="UP001359485">
    <property type="component" value="Unassembled WGS sequence"/>
</dbReference>
<organism evidence="1 2">
    <name type="scientific">Polyplax serrata</name>
    <name type="common">Common mouse louse</name>
    <dbReference type="NCBI Taxonomy" id="468196"/>
    <lineage>
        <taxon>Eukaryota</taxon>
        <taxon>Metazoa</taxon>
        <taxon>Ecdysozoa</taxon>
        <taxon>Arthropoda</taxon>
        <taxon>Hexapoda</taxon>
        <taxon>Insecta</taxon>
        <taxon>Pterygota</taxon>
        <taxon>Neoptera</taxon>
        <taxon>Paraneoptera</taxon>
        <taxon>Psocodea</taxon>
        <taxon>Troctomorpha</taxon>
        <taxon>Phthiraptera</taxon>
        <taxon>Anoplura</taxon>
        <taxon>Polyplacidae</taxon>
        <taxon>Polyplax</taxon>
    </lineage>
</organism>
<protein>
    <submittedName>
        <fullName evidence="1">Uncharacterized protein</fullName>
    </submittedName>
</protein>
<dbReference type="EMBL" id="JAWJWF010000047">
    <property type="protein sequence ID" value="KAK6622410.1"/>
    <property type="molecule type" value="Genomic_DNA"/>
</dbReference>
<comment type="caution">
    <text evidence="1">The sequence shown here is derived from an EMBL/GenBank/DDBJ whole genome shotgun (WGS) entry which is preliminary data.</text>
</comment>
<name>A0ABR1AM97_POLSC</name>
<accession>A0ABR1AM97</accession>
<proteinExistence type="predicted"/>
<evidence type="ECO:0000313" key="1">
    <source>
        <dbReference type="EMBL" id="KAK6622410.1"/>
    </source>
</evidence>
<keyword evidence="2" id="KW-1185">Reference proteome</keyword>
<sequence length="168" mass="18665">MRAPRALPLWIRLLAHGLTRLPPIARFLDASSATSFRPLASARLTFPIVFISLTSLIFLPLKDDVSGFKGCETKRKKARQQTAWGEPGEWVVETKADGKAGRDSQGANKRRTEAGVKLNFPDQGRKNCLCHSGRIDAEGQTDPGNIKESFIPRPSFPRPAVYCYHHPN</sequence>
<gene>
    <name evidence="1" type="ORF">RUM44_002221</name>
</gene>
<evidence type="ECO:0000313" key="2">
    <source>
        <dbReference type="Proteomes" id="UP001359485"/>
    </source>
</evidence>
<reference evidence="1 2" key="1">
    <citation type="submission" date="2023-09" db="EMBL/GenBank/DDBJ databases">
        <title>Genomes of two closely related lineages of the louse Polyplax serrata with different host specificities.</title>
        <authorList>
            <person name="Martinu J."/>
            <person name="Tarabai H."/>
            <person name="Stefka J."/>
            <person name="Hypsa V."/>
        </authorList>
    </citation>
    <scope>NUCLEOTIDE SEQUENCE [LARGE SCALE GENOMIC DNA]</scope>
    <source>
        <strain evidence="1">98ZLc_SE</strain>
    </source>
</reference>